<evidence type="ECO:0000256" key="2">
    <source>
        <dbReference type="SAM" id="Phobius"/>
    </source>
</evidence>
<organism evidence="3 4">
    <name type="scientific">Emericellopsis cladophorae</name>
    <dbReference type="NCBI Taxonomy" id="2686198"/>
    <lineage>
        <taxon>Eukaryota</taxon>
        <taxon>Fungi</taxon>
        <taxon>Dikarya</taxon>
        <taxon>Ascomycota</taxon>
        <taxon>Pezizomycotina</taxon>
        <taxon>Sordariomycetes</taxon>
        <taxon>Hypocreomycetidae</taxon>
        <taxon>Hypocreales</taxon>
        <taxon>Bionectriaceae</taxon>
        <taxon>Emericellopsis</taxon>
    </lineage>
</organism>
<keyword evidence="4" id="KW-1185">Reference proteome</keyword>
<evidence type="ECO:0000256" key="1">
    <source>
        <dbReference type="SAM" id="MobiDB-lite"/>
    </source>
</evidence>
<keyword evidence="2" id="KW-1133">Transmembrane helix</keyword>
<gene>
    <name evidence="3" type="ORF">J7T54_003463</name>
</gene>
<feature type="region of interest" description="Disordered" evidence="1">
    <location>
        <begin position="1"/>
        <end position="27"/>
    </location>
</feature>
<keyword evidence="2" id="KW-0812">Transmembrane</keyword>
<evidence type="ECO:0008006" key="5">
    <source>
        <dbReference type="Google" id="ProtNLM"/>
    </source>
</evidence>
<protein>
    <recommendedName>
        <fullName evidence="5">Major facilitator superfamily transporter</fullName>
    </recommendedName>
</protein>
<dbReference type="Pfam" id="PF11885">
    <property type="entry name" value="DUF3405"/>
    <property type="match status" value="1"/>
</dbReference>
<feature type="compositionally biased region" description="Acidic residues" evidence="1">
    <location>
        <begin position="112"/>
        <end position="125"/>
    </location>
</feature>
<dbReference type="EMBL" id="JAGIXG020000016">
    <property type="protein sequence ID" value="KAI6782044.1"/>
    <property type="molecule type" value="Genomic_DNA"/>
</dbReference>
<dbReference type="RefSeq" id="XP_051362900.1">
    <property type="nucleotide sequence ID" value="XM_051505735.1"/>
</dbReference>
<keyword evidence="2" id="KW-0472">Membrane</keyword>
<dbReference type="PANTHER" id="PTHR36205">
    <property type="entry name" value="CHROMOSOME 19, WHOLE GENOME SHOTGUN SEQUENCE"/>
    <property type="match status" value="1"/>
</dbReference>
<dbReference type="GeneID" id="75829964"/>
<feature type="compositionally biased region" description="Low complexity" evidence="1">
    <location>
        <begin position="1"/>
        <end position="12"/>
    </location>
</feature>
<feature type="compositionally biased region" description="Basic and acidic residues" evidence="1">
    <location>
        <begin position="738"/>
        <end position="755"/>
    </location>
</feature>
<dbReference type="PANTHER" id="PTHR36205:SF3">
    <property type="entry name" value="MAJOR FACILITATOR SUPERFAMILY TRANSPORTER"/>
    <property type="match status" value="1"/>
</dbReference>
<feature type="transmembrane region" description="Helical" evidence="2">
    <location>
        <begin position="47"/>
        <end position="67"/>
    </location>
</feature>
<evidence type="ECO:0000313" key="4">
    <source>
        <dbReference type="Proteomes" id="UP001055219"/>
    </source>
</evidence>
<dbReference type="OrthoDB" id="3353407at2759"/>
<feature type="compositionally biased region" description="Basic and acidic residues" evidence="1">
    <location>
        <begin position="81"/>
        <end position="93"/>
    </location>
</feature>
<sequence length="786" mass="88351">MTISSRSSSHASMNRNDDPLLPFGTSGTKFDKPSMKMRVRSVLSRNIVRRVLIWAVASILLVSIVLYSKKPVSLYDVATHHQGDAKSPGDGDKSAAAGVGNTNSNGLNVVVSEDDADSDLGDDGEPLSPEDKEAKKQYQDDLKKMPWLRFKQFVPTHLLVKPCMFANLSSSLDGYFNGLKTIVPKVDHISEYPNVDVKAPLPPPPMSTEIPKPRPYEPYQFEGEVATCYLDSNRTIPAPSIYAYDGLPQNYPDPVLGSYDILGMRDDVCFDRFGRYGPYGLGYSKSAGGSGVGEDTESQGNEFVWQTTGQIDYTGMNWQAAQERCLEDNQARFKQIDPETGELEKSDKKMGRTALVMRSYTGFKWTEHEILNFRALITELSLKSSGEYDVHMLLHVRDTDIPVWSDDVTVQRLLDANVPPEFHGIVTLWSEPQMRLFYPGKFGETFSNPSGRDIHGVYRSGHFPLQIFAMQHPEYEHFWNWEMDMRVVGSYYELFDRAGKWAATEPRPLIWERAARYYIPSYHGSWEEFSKIVQQDTVRSGLSSPFGPLKFPGRKSLRFEAKGQSVMPENCGAHSDRSMCGVGEAADLITMNPIFDTDQSGWFFGLDATGYASTPPPRRASIITASRLSRRLLMAMHEEVWRHHHTMFTEMFPASVAFHHGFKATNAPHPIYLDRAWDPIGSAPDAAFNGGRDHSTSGHGSPFDIANEHNHAGSSWYFNSEFSGMIWRRWLGYAQKDGRGKFGGRHNEGSERGGKEEEEGPSSSGRLCLRSMLLHPIKHEHPKDPR</sequence>
<proteinExistence type="predicted"/>
<feature type="compositionally biased region" description="Basic and acidic residues" evidence="1">
    <location>
        <begin position="129"/>
        <end position="138"/>
    </location>
</feature>
<dbReference type="Proteomes" id="UP001055219">
    <property type="component" value="Unassembled WGS sequence"/>
</dbReference>
<accession>A0A9Q0BF91</accession>
<feature type="region of interest" description="Disordered" evidence="1">
    <location>
        <begin position="81"/>
        <end position="138"/>
    </location>
</feature>
<reference evidence="3" key="1">
    <citation type="journal article" date="2021" name="J Fungi (Basel)">
        <title>Genomic and Metabolomic Analyses of the Marine Fungus Emericellopsis cladophorae: Insights into Saltwater Adaptability Mechanisms and Its Biosynthetic Potential.</title>
        <authorList>
            <person name="Goncalves M.F.M."/>
            <person name="Hilario S."/>
            <person name="Van de Peer Y."/>
            <person name="Esteves A.C."/>
            <person name="Alves A."/>
        </authorList>
    </citation>
    <scope>NUCLEOTIDE SEQUENCE</scope>
    <source>
        <strain evidence="3">MUM 19.33</strain>
    </source>
</reference>
<comment type="caution">
    <text evidence="3">The sequence shown here is derived from an EMBL/GenBank/DDBJ whole genome shotgun (WGS) entry which is preliminary data.</text>
</comment>
<dbReference type="AlphaFoldDB" id="A0A9Q0BF91"/>
<name>A0A9Q0BF91_9HYPO</name>
<dbReference type="InterPro" id="IPR021822">
    <property type="entry name" value="DUF3405"/>
</dbReference>
<feature type="region of interest" description="Disordered" evidence="1">
    <location>
        <begin position="684"/>
        <end position="706"/>
    </location>
</feature>
<feature type="region of interest" description="Disordered" evidence="1">
    <location>
        <begin position="738"/>
        <end position="767"/>
    </location>
</feature>
<evidence type="ECO:0000313" key="3">
    <source>
        <dbReference type="EMBL" id="KAI6782044.1"/>
    </source>
</evidence>
<reference evidence="3" key="2">
    <citation type="submission" date="2022-07" db="EMBL/GenBank/DDBJ databases">
        <authorList>
            <person name="Goncalves M.F.M."/>
            <person name="Hilario S."/>
            <person name="Van De Peer Y."/>
            <person name="Esteves A.C."/>
            <person name="Alves A."/>
        </authorList>
    </citation>
    <scope>NUCLEOTIDE SEQUENCE</scope>
    <source>
        <strain evidence="3">MUM 19.33</strain>
    </source>
</reference>